<accession>A0A136LW61</accession>
<feature type="region of interest" description="Disordered" evidence="1">
    <location>
        <begin position="1"/>
        <end position="23"/>
    </location>
</feature>
<dbReference type="PATRIC" id="fig|1617426.3.peg.1469"/>
<dbReference type="InterPro" id="IPR014144">
    <property type="entry name" value="LigD_PE_domain"/>
</dbReference>
<gene>
    <name evidence="3" type="ORF">TR69_WS6001001492</name>
</gene>
<protein>
    <submittedName>
        <fullName evidence="3">Putative DNA ligase-like protein</fullName>
    </submittedName>
</protein>
<evidence type="ECO:0000313" key="4">
    <source>
        <dbReference type="Proteomes" id="UP000070457"/>
    </source>
</evidence>
<dbReference type="PANTHER" id="PTHR39465:SF1">
    <property type="entry name" value="DNA LIGASE D 3'-PHOSPHOESTERASE DOMAIN-CONTAINING PROTEIN"/>
    <property type="match status" value="1"/>
</dbReference>
<dbReference type="NCBIfam" id="TIGR02777">
    <property type="entry name" value="LigD_PE_dom"/>
    <property type="match status" value="1"/>
</dbReference>
<dbReference type="GO" id="GO:0016874">
    <property type="term" value="F:ligase activity"/>
    <property type="evidence" value="ECO:0007669"/>
    <property type="project" value="UniProtKB-KW"/>
</dbReference>
<feature type="compositionally biased region" description="Basic and acidic residues" evidence="1">
    <location>
        <begin position="1"/>
        <end position="20"/>
    </location>
</feature>
<reference evidence="3 4" key="1">
    <citation type="submission" date="2015-02" db="EMBL/GenBank/DDBJ databases">
        <title>Improved understanding of the partial-nitritation anammox process through 23 genomes representing the majority of the microbial community.</title>
        <authorList>
            <person name="Speth D.R."/>
            <person name="In T Zandt M."/>
            <person name="Guerrero Cruz S."/>
            <person name="Jetten M.S."/>
            <person name="Dutilh B.E."/>
        </authorList>
    </citation>
    <scope>NUCLEOTIDE SEQUENCE [LARGE SCALE GENOMIC DNA]</scope>
    <source>
        <strain evidence="3">OLB20</strain>
    </source>
</reference>
<dbReference type="STRING" id="1617426.TR69_WS6001001492"/>
<proteinExistence type="predicted"/>
<dbReference type="EMBL" id="JYNZ01000006">
    <property type="protein sequence ID" value="KXK25886.1"/>
    <property type="molecule type" value="Genomic_DNA"/>
</dbReference>
<sequence>MALQEYNRKRDFRKTSEPKGKKAASNGELPLFVIQKHAASRLHYDVRIEHKGVLVSFAVPKEPSMSLSVKRLAIHVEDHPLDYAAFEGDIPEGEYGAGHVVIWDKGTYSYPGVSDRTEISKRVEHGIRKGHILVELHGVKLKGRFSFIKLKNDDQKGDNWLFFRTGMKMRMLLKCARLILLQ</sequence>
<evidence type="ECO:0000256" key="1">
    <source>
        <dbReference type="SAM" id="MobiDB-lite"/>
    </source>
</evidence>
<comment type="caution">
    <text evidence="3">The sequence shown here is derived from an EMBL/GenBank/DDBJ whole genome shotgun (WGS) entry which is preliminary data.</text>
</comment>
<dbReference type="AlphaFoldDB" id="A0A136LW61"/>
<dbReference type="Proteomes" id="UP000070457">
    <property type="component" value="Unassembled WGS sequence"/>
</dbReference>
<feature type="domain" description="DNA ligase D 3'-phosphoesterase" evidence="2">
    <location>
        <begin position="35"/>
        <end position="149"/>
    </location>
</feature>
<dbReference type="Pfam" id="PF13298">
    <property type="entry name" value="LigD_N"/>
    <property type="match status" value="1"/>
</dbReference>
<keyword evidence="3" id="KW-0436">Ligase</keyword>
<dbReference type="PANTHER" id="PTHR39465">
    <property type="entry name" value="DNA LIGASE D, 3'-PHOSPHOESTERASE DOMAIN"/>
    <property type="match status" value="1"/>
</dbReference>
<name>A0A136LW61_9BACT</name>
<evidence type="ECO:0000313" key="3">
    <source>
        <dbReference type="EMBL" id="KXK25886.1"/>
    </source>
</evidence>
<organism evidence="3 4">
    <name type="scientific">candidate division WS6 bacterium OLB20</name>
    <dbReference type="NCBI Taxonomy" id="1617426"/>
    <lineage>
        <taxon>Bacteria</taxon>
        <taxon>Candidatus Dojkabacteria</taxon>
    </lineage>
</organism>
<evidence type="ECO:0000259" key="2">
    <source>
        <dbReference type="Pfam" id="PF13298"/>
    </source>
</evidence>